<feature type="signal peptide" evidence="5">
    <location>
        <begin position="1"/>
        <end position="23"/>
    </location>
</feature>
<gene>
    <name evidence="7" type="primary">RvY_16408-1</name>
    <name evidence="7" type="synonym">RvY_16408.1</name>
    <name evidence="7" type="ORF">RvY_16408</name>
</gene>
<name>A0A1D1VZL9_RAMVA</name>
<dbReference type="EMBL" id="BDGG01000013">
    <property type="protein sequence ID" value="GAV06406.1"/>
    <property type="molecule type" value="Genomic_DNA"/>
</dbReference>
<feature type="chain" id="PRO_5008899026" description="Corticotropin-releasing factor domain-containing protein" evidence="5">
    <location>
        <begin position="24"/>
        <end position="318"/>
    </location>
</feature>
<feature type="region of interest" description="Disordered" evidence="4">
    <location>
        <begin position="291"/>
        <end position="318"/>
    </location>
</feature>
<feature type="compositionally biased region" description="Basic residues" evidence="4">
    <location>
        <begin position="297"/>
        <end position="318"/>
    </location>
</feature>
<feature type="domain" description="Corticotropin-releasing factor" evidence="6">
    <location>
        <begin position="275"/>
        <end position="301"/>
    </location>
</feature>
<evidence type="ECO:0000313" key="7">
    <source>
        <dbReference type="EMBL" id="GAV06406.1"/>
    </source>
</evidence>
<dbReference type="Proteomes" id="UP000186922">
    <property type="component" value="Unassembled WGS sequence"/>
</dbReference>
<evidence type="ECO:0000256" key="2">
    <source>
        <dbReference type="ARBA" id="ARBA00022525"/>
    </source>
</evidence>
<keyword evidence="5" id="KW-0732">Signal</keyword>
<evidence type="ECO:0000256" key="1">
    <source>
        <dbReference type="ARBA" id="ARBA00004613"/>
    </source>
</evidence>
<organism evidence="7 8">
    <name type="scientific">Ramazzottius varieornatus</name>
    <name type="common">Water bear</name>
    <name type="synonym">Tardigrade</name>
    <dbReference type="NCBI Taxonomy" id="947166"/>
    <lineage>
        <taxon>Eukaryota</taxon>
        <taxon>Metazoa</taxon>
        <taxon>Ecdysozoa</taxon>
        <taxon>Tardigrada</taxon>
        <taxon>Eutardigrada</taxon>
        <taxon>Parachela</taxon>
        <taxon>Hypsibioidea</taxon>
        <taxon>Ramazzottiidae</taxon>
        <taxon>Ramazzottius</taxon>
    </lineage>
</organism>
<comment type="subcellular location">
    <subcellularLocation>
        <location evidence="1">Secreted</location>
    </subcellularLocation>
</comment>
<dbReference type="InterPro" id="IPR000187">
    <property type="entry name" value="CRF"/>
</dbReference>
<feature type="compositionally biased region" description="Polar residues" evidence="4">
    <location>
        <begin position="102"/>
        <end position="120"/>
    </location>
</feature>
<dbReference type="GO" id="GO:0005576">
    <property type="term" value="C:extracellular region"/>
    <property type="evidence" value="ECO:0007669"/>
    <property type="project" value="UniProtKB-SubCell"/>
</dbReference>
<evidence type="ECO:0000259" key="6">
    <source>
        <dbReference type="Pfam" id="PF00473"/>
    </source>
</evidence>
<feature type="region of interest" description="Disordered" evidence="4">
    <location>
        <begin position="70"/>
        <end position="137"/>
    </location>
</feature>
<accession>A0A1D1VZL9</accession>
<keyword evidence="2" id="KW-0964">Secreted</keyword>
<sequence length="318" mass="36534">MRPITASTLTPFALLFLTSFTQAFLYPTQISNATSVDPYSPSIASGDRRDVPMVQVVLVQQARMLTRRIAAKNPPTTPKTIFPSESALDDPDFVPTEDNDYEQTVQNSMNHFPEGNSGQKIQRRPPLEKRQGDGSPHLFDQLQRKVNVDGDGNILFLFPSVGDQMLEPASTDRPIEPLEEFPMMRKKDTALENKWRPWRGSNVYNWKRHKQPAVTRGKWNVRYDGRVNAYKKTYDWKHDNQPEVRVEARAVQKRDPEPAADPEPMADLYSETGLALSITSPIDVLRERIRMDNERNQRRRAHFGRGNKDRHKNLQKLG</sequence>
<feature type="compositionally biased region" description="Acidic residues" evidence="4">
    <location>
        <begin position="87"/>
        <end position="101"/>
    </location>
</feature>
<proteinExistence type="predicted"/>
<dbReference type="Pfam" id="PF00473">
    <property type="entry name" value="CRF"/>
    <property type="match status" value="1"/>
</dbReference>
<keyword evidence="3" id="KW-0372">Hormone</keyword>
<dbReference type="GO" id="GO:0005179">
    <property type="term" value="F:hormone activity"/>
    <property type="evidence" value="ECO:0007669"/>
    <property type="project" value="UniProtKB-KW"/>
</dbReference>
<evidence type="ECO:0000313" key="8">
    <source>
        <dbReference type="Proteomes" id="UP000186922"/>
    </source>
</evidence>
<dbReference type="AlphaFoldDB" id="A0A1D1VZL9"/>
<evidence type="ECO:0000256" key="5">
    <source>
        <dbReference type="SAM" id="SignalP"/>
    </source>
</evidence>
<evidence type="ECO:0000256" key="3">
    <source>
        <dbReference type="ARBA" id="ARBA00022702"/>
    </source>
</evidence>
<reference evidence="7 8" key="1">
    <citation type="journal article" date="2016" name="Nat. Commun.">
        <title>Extremotolerant tardigrade genome and improved radiotolerance of human cultured cells by tardigrade-unique protein.</title>
        <authorList>
            <person name="Hashimoto T."/>
            <person name="Horikawa D.D."/>
            <person name="Saito Y."/>
            <person name="Kuwahara H."/>
            <person name="Kozuka-Hata H."/>
            <person name="Shin-I T."/>
            <person name="Minakuchi Y."/>
            <person name="Ohishi K."/>
            <person name="Motoyama A."/>
            <person name="Aizu T."/>
            <person name="Enomoto A."/>
            <person name="Kondo K."/>
            <person name="Tanaka S."/>
            <person name="Hara Y."/>
            <person name="Koshikawa S."/>
            <person name="Sagara H."/>
            <person name="Miura T."/>
            <person name="Yokobori S."/>
            <person name="Miyagawa K."/>
            <person name="Suzuki Y."/>
            <person name="Kubo T."/>
            <person name="Oyama M."/>
            <person name="Kohara Y."/>
            <person name="Fujiyama A."/>
            <person name="Arakawa K."/>
            <person name="Katayama T."/>
            <person name="Toyoda A."/>
            <person name="Kunieda T."/>
        </authorList>
    </citation>
    <scope>NUCLEOTIDE SEQUENCE [LARGE SCALE GENOMIC DNA]</scope>
    <source>
        <strain evidence="7 8">YOKOZUNA-1</strain>
    </source>
</reference>
<protein>
    <recommendedName>
        <fullName evidence="6">Corticotropin-releasing factor domain-containing protein</fullName>
    </recommendedName>
</protein>
<evidence type="ECO:0000256" key="4">
    <source>
        <dbReference type="SAM" id="MobiDB-lite"/>
    </source>
</evidence>
<comment type="caution">
    <text evidence="7">The sequence shown here is derived from an EMBL/GenBank/DDBJ whole genome shotgun (WGS) entry which is preliminary data.</text>
</comment>
<keyword evidence="8" id="KW-1185">Reference proteome</keyword>